<sequence length="756" mass="85826">MTANIRNPTPRRPISRFLILCVAGFSVYQLVSPNLFSQKRKQQAYEYLQLREGTKEIRLLTLHPGSSWVKIRCDLAVASLEPLHAPKYHALSYTWNEPIQPSAPVTTFRGFYQHSRALYWHYCRRSQETIIMNGLPFPVTRNLATALRHIRHREKSVDLWIDAICINQNDDTEKSQQVRMMPDIYSKAHRTLIWLGPRADQSDEAMEFIRSAPSIRTDDANLDIDNLVSTRALTALFNRTWWQRVWVIQELVLSQQAVVMCGRKAVPMANFQTLVQKESGLRRSARLAARSGCLKSPNQRAWNFIPPILPFYEILGTLSVLRRKASEKMSTKEAADHLAELVQQTSRFRSTLPRDKVYGLLGIVPDVQRSIEPSYGPGKTDGDVFKELTVLLMRWTNSIDHIFSWRKPEVDRVRGAPSWAISTVSTAVESGKPEALPFDRRRYSADGGFWTWLRLMPVDVIKGFVPEPPALSAATTDSANSFWEPSLRFIRERVTALRSGEYGANPEFSADSNILRLHGLIFDTVVAASPSPKKTYPLDIFRVSEPTTNSTWATLWAATVQYHRAKQMIFQWEAFLKANTAADSKMVTTQTADPYLGTDGGGGRREAFWRAIMANQIREPDGSFGTPDDKFMKEVPGMFCGEESPMSWGYWKLFWSPKSNDQTMAYRRFVAECFRVVTGRSFILTEKGFMGLGPVDVKMGDVVCVVRGCKMPVILRPVAEKENVYRLVGDCYVHGIMDGGFAQGAHCQDVKRLDIE</sequence>
<dbReference type="VEuPathDB" id="FungiDB:FOZG_14529"/>
<dbReference type="VEuPathDB" id="FungiDB:FOZG_02023"/>
<dbReference type="PANTHER" id="PTHR24148">
    <property type="entry name" value="ANKYRIN REPEAT DOMAIN-CONTAINING PROTEIN 39 HOMOLOG-RELATED"/>
    <property type="match status" value="1"/>
</dbReference>
<dbReference type="VEuPathDB" id="FungiDB:FOMG_13188"/>
<evidence type="ECO:0000313" key="2">
    <source>
        <dbReference type="EMBL" id="SCO92442.1"/>
    </source>
</evidence>
<dbReference type="VEuPathDB" id="FungiDB:FOC1_g10000405"/>
<dbReference type="EMBL" id="FMJY01000011">
    <property type="protein sequence ID" value="SCO92442.1"/>
    <property type="molecule type" value="Genomic_DNA"/>
</dbReference>
<name>A0A2H3TV06_FUSOX</name>
<dbReference type="OrthoDB" id="2157530at2759"/>
<dbReference type="PANTHER" id="PTHR24148:SF77">
    <property type="entry name" value="HETEROKARYON INCOMPATIBILITY DOMAIN-CONTAINING PROTEIN"/>
    <property type="match status" value="1"/>
</dbReference>
<evidence type="ECO:0000313" key="3">
    <source>
        <dbReference type="Proteomes" id="UP000219369"/>
    </source>
</evidence>
<dbReference type="VEuPathDB" id="FungiDB:FOXG_07674"/>
<reference evidence="3" key="1">
    <citation type="submission" date="2016-09" db="EMBL/GenBank/DDBJ databases">
        <authorList>
            <person name="Guldener U."/>
        </authorList>
    </citation>
    <scope>NUCLEOTIDE SEQUENCE [LARGE SCALE GENOMIC DNA]</scope>
    <source>
        <strain evidence="3">V64-1</strain>
    </source>
</reference>
<dbReference type="InterPro" id="IPR052895">
    <property type="entry name" value="HetReg/Transcr_Mod"/>
</dbReference>
<feature type="domain" description="Heterokaryon incompatibility" evidence="1">
    <location>
        <begin position="88"/>
        <end position="250"/>
    </location>
</feature>
<dbReference type="VEuPathDB" id="FungiDB:FOIG_04631"/>
<dbReference type="AlphaFoldDB" id="A0A2H3TV06"/>
<dbReference type="VEuPathDB" id="FungiDB:HZS61_010920"/>
<dbReference type="VEuPathDB" id="FungiDB:HZS61_005478"/>
<evidence type="ECO:0000259" key="1">
    <source>
        <dbReference type="Pfam" id="PF06985"/>
    </source>
</evidence>
<dbReference type="InterPro" id="IPR010730">
    <property type="entry name" value="HET"/>
</dbReference>
<dbReference type="VEuPathDB" id="FungiDB:FOMG_04142"/>
<dbReference type="VEuPathDB" id="FungiDB:FOC4_g10010241"/>
<dbReference type="VEuPathDB" id="FungiDB:FOC4_g10005164"/>
<dbReference type="VEuPathDB" id="FungiDB:FOXG_15910"/>
<dbReference type="Pfam" id="PF06985">
    <property type="entry name" value="HET"/>
    <property type="match status" value="1"/>
</dbReference>
<dbReference type="Pfam" id="PF26639">
    <property type="entry name" value="Het-6_barrel"/>
    <property type="match status" value="1"/>
</dbReference>
<accession>A0A2H3TV06</accession>
<organism evidence="2 3">
    <name type="scientific">Fusarium oxysporum</name>
    <name type="common">Fusarium vascular wilt</name>
    <dbReference type="NCBI Taxonomy" id="5507"/>
    <lineage>
        <taxon>Eukaryota</taxon>
        <taxon>Fungi</taxon>
        <taxon>Dikarya</taxon>
        <taxon>Ascomycota</taxon>
        <taxon>Pezizomycotina</taxon>
        <taxon>Sordariomycetes</taxon>
        <taxon>Hypocreomycetidae</taxon>
        <taxon>Hypocreales</taxon>
        <taxon>Nectriaceae</taxon>
        <taxon>Fusarium</taxon>
        <taxon>Fusarium oxysporum species complex</taxon>
    </lineage>
</organism>
<proteinExistence type="predicted"/>
<dbReference type="VEuPathDB" id="FungiDB:FOIG_10247"/>
<dbReference type="Proteomes" id="UP000219369">
    <property type="component" value="Unassembled WGS sequence"/>
</dbReference>
<protein>
    <recommendedName>
        <fullName evidence="1">Heterokaryon incompatibility domain-containing protein</fullName>
    </recommendedName>
</protein>
<gene>
    <name evidence="2" type="ORF">FRV6_16570</name>
</gene>